<dbReference type="AlphaFoldDB" id="A0A4P2VC71"/>
<dbReference type="KEGG" id="ccai:NAS2_0695"/>
<evidence type="ECO:0000313" key="3">
    <source>
        <dbReference type="Proteomes" id="UP000509448"/>
    </source>
</evidence>
<name>A0A4P2VC71_9ARCH</name>
<keyword evidence="3" id="KW-1185">Reference proteome</keyword>
<gene>
    <name evidence="2" type="ORF">NAS2_0695</name>
</gene>
<sequence length="165" mass="19029">MDLLDLLLHEHAEIRTWALAPRPWPVQQFEEFNWFVVQCHATQLEDEVLFPLLRSRMAGRDEFLRSLSRIAADHRLLATLAGNTIKYGREGADVYPRRIDDYFKLLQFHNDSEEEMIFTAWNELPAADREDASARAADSARRCASSGPYLRYSGLAERTLGYLGQ</sequence>
<proteinExistence type="predicted"/>
<protein>
    <submittedName>
        <fullName evidence="2">No similarity</fullName>
    </submittedName>
</protein>
<dbReference type="EMBL" id="AP018732">
    <property type="protein sequence ID" value="BBE42084.1"/>
    <property type="molecule type" value="Genomic_DNA"/>
</dbReference>
<dbReference type="Proteomes" id="UP000509448">
    <property type="component" value="Chromosome"/>
</dbReference>
<accession>A0A4P2VC71</accession>
<dbReference type="OrthoDB" id="34235at2157"/>
<evidence type="ECO:0000259" key="1">
    <source>
        <dbReference type="Pfam" id="PF01814"/>
    </source>
</evidence>
<dbReference type="Gene3D" id="1.20.120.520">
    <property type="entry name" value="nmb1532 protein domain like"/>
    <property type="match status" value="1"/>
</dbReference>
<feature type="domain" description="Hemerythrin-like" evidence="1">
    <location>
        <begin position="28"/>
        <end position="120"/>
    </location>
</feature>
<dbReference type="RefSeq" id="WP_174448361.1">
    <property type="nucleotide sequence ID" value="NZ_AP018732.1"/>
</dbReference>
<evidence type="ECO:0000313" key="2">
    <source>
        <dbReference type="EMBL" id="BBE42084.1"/>
    </source>
</evidence>
<reference evidence="2 3" key="1">
    <citation type="journal article" date="2019" name="ISME J.">
        <title>Isolation and characterization of a thermophilic sulfur- and iron-reducing thaumarchaeote from a terrestrial acidic hot spring.</title>
        <authorList>
            <person name="Kato S."/>
            <person name="Itoh T."/>
            <person name="Yuki M."/>
            <person name="Nagamori M."/>
            <person name="Ohnishi M."/>
            <person name="Uematsu K."/>
            <person name="Suzuki K."/>
            <person name="Takashina T."/>
            <person name="Ohkuma M."/>
        </authorList>
    </citation>
    <scope>NUCLEOTIDE SEQUENCE [LARGE SCALE GENOMIC DNA]</scope>
    <source>
        <strain evidence="2 3">NAS-02</strain>
    </source>
</reference>
<dbReference type="Pfam" id="PF01814">
    <property type="entry name" value="Hemerythrin"/>
    <property type="match status" value="1"/>
</dbReference>
<dbReference type="InterPro" id="IPR012312">
    <property type="entry name" value="Hemerythrin-like"/>
</dbReference>
<organism evidence="2 3">
    <name type="scientific">Conexivisphaera calida</name>
    <dbReference type="NCBI Taxonomy" id="1874277"/>
    <lineage>
        <taxon>Archaea</taxon>
        <taxon>Nitrososphaerota</taxon>
        <taxon>Conexivisphaeria</taxon>
        <taxon>Conexivisphaerales</taxon>
        <taxon>Conexivisphaeraceae</taxon>
        <taxon>Conexivisphaera</taxon>
    </lineage>
</organism>
<dbReference type="GeneID" id="55584511"/>